<keyword evidence="2" id="KW-0677">Repeat</keyword>
<dbReference type="PROSITE" id="PS50082">
    <property type="entry name" value="WD_REPEATS_2"/>
    <property type="match status" value="1"/>
</dbReference>
<dbReference type="SMART" id="SM00320">
    <property type="entry name" value="WD40"/>
    <property type="match status" value="1"/>
</dbReference>
<name>A0A6A6DWM6_9PEZI</name>
<evidence type="ECO:0000313" key="4">
    <source>
        <dbReference type="EMBL" id="KAF2174963.1"/>
    </source>
</evidence>
<keyword evidence="1 3" id="KW-0853">WD repeat</keyword>
<evidence type="ECO:0000256" key="1">
    <source>
        <dbReference type="ARBA" id="ARBA00022574"/>
    </source>
</evidence>
<evidence type="ECO:0000313" key="5">
    <source>
        <dbReference type="EMBL" id="KAF2183433.1"/>
    </source>
</evidence>
<dbReference type="InterPro" id="IPR015943">
    <property type="entry name" value="WD40/YVTN_repeat-like_dom_sf"/>
</dbReference>
<dbReference type="InterPro" id="IPR019775">
    <property type="entry name" value="WD40_repeat_CS"/>
</dbReference>
<accession>A0A6A6DWM6</accession>
<protein>
    <submittedName>
        <fullName evidence="5">Uncharacterized protein</fullName>
    </submittedName>
</protein>
<keyword evidence="6" id="KW-1185">Reference proteome</keyword>
<evidence type="ECO:0000313" key="6">
    <source>
        <dbReference type="Proteomes" id="UP000800200"/>
    </source>
</evidence>
<sequence length="50" mass="4961">MSIGSALPQTLEGHSGSVLAMTFLLDGKVLASGSGNETVKLWDAGTGAAL</sequence>
<dbReference type="PROSITE" id="PS50294">
    <property type="entry name" value="WD_REPEATS_REGION"/>
    <property type="match status" value="1"/>
</dbReference>
<evidence type="ECO:0000256" key="3">
    <source>
        <dbReference type="PROSITE-ProRule" id="PRU00221"/>
    </source>
</evidence>
<organism evidence="5 6">
    <name type="scientific">Zopfia rhizophila CBS 207.26</name>
    <dbReference type="NCBI Taxonomy" id="1314779"/>
    <lineage>
        <taxon>Eukaryota</taxon>
        <taxon>Fungi</taxon>
        <taxon>Dikarya</taxon>
        <taxon>Ascomycota</taxon>
        <taxon>Pezizomycotina</taxon>
        <taxon>Dothideomycetes</taxon>
        <taxon>Dothideomycetes incertae sedis</taxon>
        <taxon>Zopfiaceae</taxon>
        <taxon>Zopfia</taxon>
    </lineage>
</organism>
<dbReference type="InterPro" id="IPR001680">
    <property type="entry name" value="WD40_rpt"/>
</dbReference>
<dbReference type="SUPFAM" id="SSF50978">
    <property type="entry name" value="WD40 repeat-like"/>
    <property type="match status" value="1"/>
</dbReference>
<dbReference type="Proteomes" id="UP000800200">
    <property type="component" value="Unassembled WGS sequence"/>
</dbReference>
<dbReference type="EMBL" id="ML994758">
    <property type="protein sequence ID" value="KAF2174963.1"/>
    <property type="molecule type" value="Genomic_DNA"/>
</dbReference>
<dbReference type="Pfam" id="PF00400">
    <property type="entry name" value="WD40"/>
    <property type="match status" value="1"/>
</dbReference>
<evidence type="ECO:0000256" key="2">
    <source>
        <dbReference type="ARBA" id="ARBA00022737"/>
    </source>
</evidence>
<dbReference type="PROSITE" id="PS00678">
    <property type="entry name" value="WD_REPEATS_1"/>
    <property type="match status" value="1"/>
</dbReference>
<gene>
    <name evidence="5" type="ORF">K469DRAFT_635424</name>
    <name evidence="4" type="ORF">K469DRAFT_680689</name>
</gene>
<dbReference type="OrthoDB" id="538223at2759"/>
<dbReference type="InterPro" id="IPR036322">
    <property type="entry name" value="WD40_repeat_dom_sf"/>
</dbReference>
<dbReference type="AlphaFoldDB" id="A0A6A6DWM6"/>
<dbReference type="EMBL" id="ML994643">
    <property type="protein sequence ID" value="KAF2183433.1"/>
    <property type="molecule type" value="Genomic_DNA"/>
</dbReference>
<proteinExistence type="predicted"/>
<feature type="repeat" description="WD" evidence="3">
    <location>
        <begin position="11"/>
        <end position="50"/>
    </location>
</feature>
<dbReference type="Gene3D" id="2.130.10.10">
    <property type="entry name" value="YVTN repeat-like/Quinoprotein amine dehydrogenase"/>
    <property type="match status" value="1"/>
</dbReference>
<reference evidence="5" key="1">
    <citation type="journal article" date="2020" name="Stud. Mycol.">
        <title>101 Dothideomycetes genomes: a test case for predicting lifestyles and emergence of pathogens.</title>
        <authorList>
            <person name="Haridas S."/>
            <person name="Albert R."/>
            <person name="Binder M."/>
            <person name="Bloem J."/>
            <person name="Labutti K."/>
            <person name="Salamov A."/>
            <person name="Andreopoulos B."/>
            <person name="Baker S."/>
            <person name="Barry K."/>
            <person name="Bills G."/>
            <person name="Bluhm B."/>
            <person name="Cannon C."/>
            <person name="Castanera R."/>
            <person name="Culley D."/>
            <person name="Daum C."/>
            <person name="Ezra D."/>
            <person name="Gonzalez J."/>
            <person name="Henrissat B."/>
            <person name="Kuo A."/>
            <person name="Liang C."/>
            <person name="Lipzen A."/>
            <person name="Lutzoni F."/>
            <person name="Magnuson J."/>
            <person name="Mondo S."/>
            <person name="Nolan M."/>
            <person name="Ohm R."/>
            <person name="Pangilinan J."/>
            <person name="Park H.-J."/>
            <person name="Ramirez L."/>
            <person name="Alfaro M."/>
            <person name="Sun H."/>
            <person name="Tritt A."/>
            <person name="Yoshinaga Y."/>
            <person name="Zwiers L.-H."/>
            <person name="Turgeon B."/>
            <person name="Goodwin S."/>
            <person name="Spatafora J."/>
            <person name="Crous P."/>
            <person name="Grigoriev I."/>
        </authorList>
    </citation>
    <scope>NUCLEOTIDE SEQUENCE</scope>
    <source>
        <strain evidence="5">CBS 207.26</strain>
    </source>
</reference>